<accession>A0AAV5E6J4</accession>
<dbReference type="Proteomes" id="UP001054889">
    <property type="component" value="Unassembled WGS sequence"/>
</dbReference>
<feature type="chain" id="PRO_5043495571" evidence="2">
    <location>
        <begin position="24"/>
        <end position="165"/>
    </location>
</feature>
<proteinExistence type="predicted"/>
<keyword evidence="1 2" id="KW-0732">Signal</keyword>
<sequence>MAWLSRCLLVCISLGFLSAGCTAMGMPRPQPNLNFTVGVEGVVWCKSCRYRGYVKSRDASPLPNAAALLRCRNGNRALSVWNSTDRHGYFLIQTGKQAAPFTSNHCKVYVLRSPARGCRVAMKPAWKEGARLRFRRLVTLAGGMQGRFSAGTFVFAPHKRSKCYS</sequence>
<reference evidence="3" key="1">
    <citation type="journal article" date="2018" name="DNA Res.">
        <title>Multiple hybrid de novo genome assembly of finger millet, an orphan allotetraploid crop.</title>
        <authorList>
            <person name="Hatakeyama M."/>
            <person name="Aluri S."/>
            <person name="Balachadran M.T."/>
            <person name="Sivarajan S.R."/>
            <person name="Patrignani A."/>
            <person name="Gruter S."/>
            <person name="Poveda L."/>
            <person name="Shimizu-Inatsugi R."/>
            <person name="Baeten J."/>
            <person name="Francoijs K.J."/>
            <person name="Nataraja K.N."/>
            <person name="Reddy Y.A.N."/>
            <person name="Phadnis S."/>
            <person name="Ravikumar R.L."/>
            <person name="Schlapbach R."/>
            <person name="Sreeman S.M."/>
            <person name="Shimizu K.K."/>
        </authorList>
    </citation>
    <scope>NUCLEOTIDE SEQUENCE</scope>
</reference>
<protein>
    <submittedName>
        <fullName evidence="3">Uncharacterized protein</fullName>
    </submittedName>
</protein>
<dbReference type="GO" id="GO:0071944">
    <property type="term" value="C:cell periphery"/>
    <property type="evidence" value="ECO:0007669"/>
    <property type="project" value="TreeGrafter"/>
</dbReference>
<comment type="caution">
    <text evidence="3">The sequence shown here is derived from an EMBL/GenBank/DDBJ whole genome shotgun (WGS) entry which is preliminary data.</text>
</comment>
<evidence type="ECO:0000313" key="4">
    <source>
        <dbReference type="Proteomes" id="UP001054889"/>
    </source>
</evidence>
<organism evidence="3 4">
    <name type="scientific">Eleusine coracana subsp. coracana</name>
    <dbReference type="NCBI Taxonomy" id="191504"/>
    <lineage>
        <taxon>Eukaryota</taxon>
        <taxon>Viridiplantae</taxon>
        <taxon>Streptophyta</taxon>
        <taxon>Embryophyta</taxon>
        <taxon>Tracheophyta</taxon>
        <taxon>Spermatophyta</taxon>
        <taxon>Magnoliopsida</taxon>
        <taxon>Liliopsida</taxon>
        <taxon>Poales</taxon>
        <taxon>Poaceae</taxon>
        <taxon>PACMAD clade</taxon>
        <taxon>Chloridoideae</taxon>
        <taxon>Cynodonteae</taxon>
        <taxon>Eleusininae</taxon>
        <taxon>Eleusine</taxon>
    </lineage>
</organism>
<dbReference type="PROSITE" id="PS51257">
    <property type="entry name" value="PROKAR_LIPOPROTEIN"/>
    <property type="match status" value="1"/>
</dbReference>
<dbReference type="PANTHER" id="PTHR33470">
    <property type="entry name" value="OS01G0164075 PROTEIN"/>
    <property type="match status" value="1"/>
</dbReference>
<dbReference type="AlphaFoldDB" id="A0AAV5E6J4"/>
<evidence type="ECO:0000313" key="3">
    <source>
        <dbReference type="EMBL" id="GJN17806.1"/>
    </source>
</evidence>
<feature type="signal peptide" evidence="2">
    <location>
        <begin position="1"/>
        <end position="23"/>
    </location>
</feature>
<evidence type="ECO:0000256" key="2">
    <source>
        <dbReference type="SAM" id="SignalP"/>
    </source>
</evidence>
<dbReference type="Pfam" id="PF01190">
    <property type="entry name" value="Pollen_Ole_e_1"/>
    <property type="match status" value="1"/>
</dbReference>
<reference evidence="3" key="2">
    <citation type="submission" date="2021-12" db="EMBL/GenBank/DDBJ databases">
        <title>Resequencing data analysis of finger millet.</title>
        <authorList>
            <person name="Hatakeyama M."/>
            <person name="Aluri S."/>
            <person name="Balachadran M.T."/>
            <person name="Sivarajan S.R."/>
            <person name="Poveda L."/>
            <person name="Shimizu-Inatsugi R."/>
            <person name="Schlapbach R."/>
            <person name="Sreeman S.M."/>
            <person name="Shimizu K.K."/>
        </authorList>
    </citation>
    <scope>NUCLEOTIDE SEQUENCE</scope>
</reference>
<dbReference type="EMBL" id="BQKI01000073">
    <property type="protein sequence ID" value="GJN17806.1"/>
    <property type="molecule type" value="Genomic_DNA"/>
</dbReference>
<name>A0AAV5E6J4_ELECO</name>
<gene>
    <name evidence="3" type="primary">gb04904</name>
    <name evidence="3" type="ORF">PR202_gb04904</name>
</gene>
<dbReference type="PANTHER" id="PTHR33470:SF52">
    <property type="entry name" value="OS01G0725900 PROTEIN"/>
    <property type="match status" value="1"/>
</dbReference>
<evidence type="ECO:0000256" key="1">
    <source>
        <dbReference type="ARBA" id="ARBA00022729"/>
    </source>
</evidence>
<keyword evidence="4" id="KW-1185">Reference proteome</keyword>